<keyword evidence="3" id="KW-1185">Reference proteome</keyword>
<feature type="compositionally biased region" description="Basic residues" evidence="1">
    <location>
        <begin position="104"/>
        <end position="124"/>
    </location>
</feature>
<gene>
    <name evidence="2" type="ORF">XH99_09800</name>
</gene>
<comment type="caution">
    <text evidence="2">The sequence shown here is derived from an EMBL/GenBank/DDBJ whole genome shotgun (WGS) entry which is preliminary data.</text>
</comment>
<name>A0A4Q0SAD8_9BRAD</name>
<evidence type="ECO:0000256" key="1">
    <source>
        <dbReference type="SAM" id="MobiDB-lite"/>
    </source>
</evidence>
<accession>A0A4Q0SAD8</accession>
<proteinExistence type="predicted"/>
<dbReference type="Proteomes" id="UP000289546">
    <property type="component" value="Unassembled WGS sequence"/>
</dbReference>
<sequence>MGLLQVSDRKQMSAHFDSIRRQTISFDRVLIDGTSKGRKELVGSIDCVRESAHDCSDVLLNPKRRGPGPMCLRGSSSPTAHLASGKPPAGCGRKRASSAAGSTSRKRAPPKLPKSKQPKAKRAL</sequence>
<evidence type="ECO:0000313" key="3">
    <source>
        <dbReference type="Proteomes" id="UP000289546"/>
    </source>
</evidence>
<dbReference type="AlphaFoldDB" id="A0A4Q0SAD8"/>
<feature type="region of interest" description="Disordered" evidence="1">
    <location>
        <begin position="60"/>
        <end position="124"/>
    </location>
</feature>
<protein>
    <submittedName>
        <fullName evidence="2">Uncharacterized protein</fullName>
    </submittedName>
</protein>
<dbReference type="EMBL" id="LBJQ01000048">
    <property type="protein sequence ID" value="RXH33064.1"/>
    <property type="molecule type" value="Genomic_DNA"/>
</dbReference>
<reference evidence="2 3" key="1">
    <citation type="submission" date="2015-04" db="EMBL/GenBank/DDBJ databases">
        <title>Comparative genomics of rhizobia nodulating Arachis hypogaea in China.</title>
        <authorList>
            <person name="Li Y."/>
        </authorList>
    </citation>
    <scope>NUCLEOTIDE SEQUENCE [LARGE SCALE GENOMIC DNA]</scope>
    <source>
        <strain evidence="2 3">CCBAU 51757</strain>
    </source>
</reference>
<evidence type="ECO:0000313" key="2">
    <source>
        <dbReference type="EMBL" id="RXH33064.1"/>
    </source>
</evidence>
<organism evidence="2 3">
    <name type="scientific">Bradyrhizobium nanningense</name>
    <dbReference type="NCBI Taxonomy" id="1325118"/>
    <lineage>
        <taxon>Bacteria</taxon>
        <taxon>Pseudomonadati</taxon>
        <taxon>Pseudomonadota</taxon>
        <taxon>Alphaproteobacteria</taxon>
        <taxon>Hyphomicrobiales</taxon>
        <taxon>Nitrobacteraceae</taxon>
        <taxon>Bradyrhizobium</taxon>
    </lineage>
</organism>